<reference evidence="2 3" key="2">
    <citation type="submission" date="2016-06" db="EMBL/GenBank/DDBJ databases">
        <title>Pedobacter psychrophilus sp. nov., isolated from Antarctic fragmentary rock.</title>
        <authorList>
            <person name="Svec P."/>
        </authorList>
    </citation>
    <scope>NUCLEOTIDE SEQUENCE [LARGE SCALE GENOMIC DNA]</scope>
    <source>
        <strain evidence="2 3">CCM 8644</strain>
    </source>
</reference>
<sequence>MKNILKINHKMIKALFTLILLLLSSLIFAQKIKLNTVDFELKPEEIAKINRIVSYETKIFNGLYDNLINDTLQLNINLYSKYKNFRSALEQYGMKGFTESGFYSSTTDQSFIYYEGIENLQTVLHETSHALLKNNSRYYPRWFTEGLAEFLETLEEKHFSIQIVAQFDRLERMKYDYQKQEKLNLLKYISNNEGWRDKGKLEYMYTTSYSIIFYLYKKDPQFISKMAQMYRKGYSQEKIFSTLFGSVSNFENGFNLYYR</sequence>
<accession>A0A179DGH2</accession>
<dbReference type="EMBL" id="LWHJ01000027">
    <property type="protein sequence ID" value="OAQ39563.1"/>
    <property type="molecule type" value="Genomic_DNA"/>
</dbReference>
<keyword evidence="3" id="KW-1185">Reference proteome</keyword>
<feature type="domain" description="DUF1570" evidence="1">
    <location>
        <begin position="120"/>
        <end position="223"/>
    </location>
</feature>
<evidence type="ECO:0000313" key="3">
    <source>
        <dbReference type="Proteomes" id="UP000078459"/>
    </source>
</evidence>
<reference evidence="2 3" key="1">
    <citation type="submission" date="2016-04" db="EMBL/GenBank/DDBJ databases">
        <authorList>
            <person name="Evans L.H."/>
            <person name="Alamgir A."/>
            <person name="Owens N."/>
            <person name="Weber N.D."/>
            <person name="Virtaneva K."/>
            <person name="Barbian K."/>
            <person name="Babar A."/>
            <person name="Rosenke K."/>
        </authorList>
    </citation>
    <scope>NUCLEOTIDE SEQUENCE [LARGE SCALE GENOMIC DNA]</scope>
    <source>
        <strain evidence="2 3">CCM 8644</strain>
    </source>
</reference>
<comment type="caution">
    <text evidence="2">The sequence shown here is derived from an EMBL/GenBank/DDBJ whole genome shotgun (WGS) entry which is preliminary data.</text>
</comment>
<dbReference type="AlphaFoldDB" id="A0A179DGH2"/>
<dbReference type="InterPro" id="IPR011464">
    <property type="entry name" value="DUF1570"/>
</dbReference>
<organism evidence="2 3">
    <name type="scientific">Pedobacter psychrophilus</name>
    <dbReference type="NCBI Taxonomy" id="1826909"/>
    <lineage>
        <taxon>Bacteria</taxon>
        <taxon>Pseudomonadati</taxon>
        <taxon>Bacteroidota</taxon>
        <taxon>Sphingobacteriia</taxon>
        <taxon>Sphingobacteriales</taxon>
        <taxon>Sphingobacteriaceae</taxon>
        <taxon>Pedobacter</taxon>
    </lineage>
</organism>
<dbReference type="Proteomes" id="UP000078459">
    <property type="component" value="Unassembled WGS sequence"/>
</dbReference>
<evidence type="ECO:0000313" key="2">
    <source>
        <dbReference type="EMBL" id="OAQ39563.1"/>
    </source>
</evidence>
<dbReference type="Pfam" id="PF07607">
    <property type="entry name" value="DUF1570"/>
    <property type="match status" value="1"/>
</dbReference>
<evidence type="ECO:0000259" key="1">
    <source>
        <dbReference type="Pfam" id="PF07607"/>
    </source>
</evidence>
<protein>
    <recommendedName>
        <fullName evidence="1">DUF1570 domain-containing protein</fullName>
    </recommendedName>
</protein>
<name>A0A179DGH2_9SPHI</name>
<dbReference type="Gene3D" id="1.10.390.20">
    <property type="match status" value="1"/>
</dbReference>
<proteinExistence type="predicted"/>
<gene>
    <name evidence="2" type="ORF">A5893_08180</name>
</gene>